<dbReference type="RefSeq" id="XP_017774569.1">
    <property type="nucleotide sequence ID" value="XM_017919080.1"/>
</dbReference>
<evidence type="ECO:0000256" key="5">
    <source>
        <dbReference type="SAM" id="MobiDB-lite"/>
    </source>
</evidence>
<dbReference type="Pfam" id="PF13870">
    <property type="entry name" value="CCDC113_CCDC96_CC"/>
    <property type="match status" value="1"/>
</dbReference>
<dbReference type="GeneID" id="108561233"/>
<proteinExistence type="predicted"/>
<feature type="compositionally biased region" description="Acidic residues" evidence="5">
    <location>
        <begin position="80"/>
        <end position="94"/>
    </location>
</feature>
<evidence type="ECO:0000259" key="6">
    <source>
        <dbReference type="Pfam" id="PF13870"/>
    </source>
</evidence>
<evidence type="ECO:0000256" key="1">
    <source>
        <dbReference type="ARBA" id="ARBA00004138"/>
    </source>
</evidence>
<protein>
    <submittedName>
        <fullName evidence="8">Coiled-coil domain-containing protein 96-like</fullName>
    </submittedName>
</protein>
<feature type="coiled-coil region" evidence="4">
    <location>
        <begin position="387"/>
        <end position="461"/>
    </location>
</feature>
<gene>
    <name evidence="8" type="primary">LOC108561233</name>
</gene>
<feature type="domain" description="CCDC113/CCDC96 coiled-coil" evidence="6">
    <location>
        <begin position="275"/>
        <end position="445"/>
    </location>
</feature>
<evidence type="ECO:0000313" key="7">
    <source>
        <dbReference type="Proteomes" id="UP000695000"/>
    </source>
</evidence>
<feature type="region of interest" description="Disordered" evidence="5">
    <location>
        <begin position="80"/>
        <end position="101"/>
    </location>
</feature>
<evidence type="ECO:0000256" key="2">
    <source>
        <dbReference type="ARBA" id="ARBA00023054"/>
    </source>
</evidence>
<keyword evidence="2 4" id="KW-0175">Coiled coil</keyword>
<accession>A0ABM1MJ19</accession>
<keyword evidence="3" id="KW-0966">Cell projection</keyword>
<evidence type="ECO:0000256" key="4">
    <source>
        <dbReference type="SAM" id="Coils"/>
    </source>
</evidence>
<sequence length="509" mass="59517">MADGDAEVPEVSPNNEESEKKVVAEDTEEKKEELDGHEITAAASMQSLLDQVVDRPTNADDEEAKLLEAVSEYAVKEVNIEEPGEDGEQEDGQQDVDHKDDQAYSSVQVVVSGFDLAMDDDEEIVEEEIEESEPSLPTPLDRFPYYERYLDAMKEYGVIKRVNNFYHKKMAEYFKKRKMEHVMRESEHPEEVYMKYAKKLDNFYDLISRDKEQRGAINREMSNMKAVRDERCSNAFEDFKGMMLREKEIGSGLIYTKTGKEIPDKALDKMINIQRDKAAELQELRLTHIKIRNAVTDKHAAIRAMDRIGDNYTLMEFEQLKMENQGHADKIEERDEELSQLRKKCNGAMQCLAHVREKCSAVEIKTKIYKSNFDDKENDRIKAREMVNVFKLQRDNYRNETQRMKEESGLLTKDKLLNDMERSMEEIKSLEELLANESKRFEKLKRMNEQVKKSYERETKKVKCMIAFAAVRKESAKKRGMKKKNRNLSVDQRLSKVMSKQFFIKIDDF</sequence>
<dbReference type="PANTHER" id="PTHR15654:SF1">
    <property type="entry name" value="COILED-COIL DOMAIN-CONTAINING PROTEIN 96"/>
    <property type="match status" value="1"/>
</dbReference>
<feature type="compositionally biased region" description="Basic and acidic residues" evidence="5">
    <location>
        <begin position="17"/>
        <end position="34"/>
    </location>
</feature>
<name>A0ABM1MJ19_NICVS</name>
<dbReference type="PANTHER" id="PTHR15654">
    <property type="entry name" value="COILED-COIL DOMAIN-CONTAINING PROTEIN 113-RELATED"/>
    <property type="match status" value="1"/>
</dbReference>
<evidence type="ECO:0000313" key="8">
    <source>
        <dbReference type="RefSeq" id="XP_017774569.1"/>
    </source>
</evidence>
<dbReference type="InterPro" id="IPR051885">
    <property type="entry name" value="CC_CF"/>
</dbReference>
<reference evidence="8" key="1">
    <citation type="submission" date="2025-08" db="UniProtKB">
        <authorList>
            <consortium name="RefSeq"/>
        </authorList>
    </citation>
    <scope>IDENTIFICATION</scope>
    <source>
        <tissue evidence="8">Whole Larva</tissue>
    </source>
</reference>
<keyword evidence="7" id="KW-1185">Reference proteome</keyword>
<evidence type="ECO:0000256" key="3">
    <source>
        <dbReference type="ARBA" id="ARBA00023273"/>
    </source>
</evidence>
<organism evidence="7 8">
    <name type="scientific">Nicrophorus vespilloides</name>
    <name type="common">Boreal carrion beetle</name>
    <dbReference type="NCBI Taxonomy" id="110193"/>
    <lineage>
        <taxon>Eukaryota</taxon>
        <taxon>Metazoa</taxon>
        <taxon>Ecdysozoa</taxon>
        <taxon>Arthropoda</taxon>
        <taxon>Hexapoda</taxon>
        <taxon>Insecta</taxon>
        <taxon>Pterygota</taxon>
        <taxon>Neoptera</taxon>
        <taxon>Endopterygota</taxon>
        <taxon>Coleoptera</taxon>
        <taxon>Polyphaga</taxon>
        <taxon>Staphyliniformia</taxon>
        <taxon>Silphidae</taxon>
        <taxon>Nicrophorinae</taxon>
        <taxon>Nicrophorus</taxon>
    </lineage>
</organism>
<comment type="subcellular location">
    <subcellularLocation>
        <location evidence="1">Cell projection</location>
        <location evidence="1">Cilium</location>
    </subcellularLocation>
</comment>
<feature type="region of interest" description="Disordered" evidence="5">
    <location>
        <begin position="1"/>
        <end position="34"/>
    </location>
</feature>
<dbReference type="InterPro" id="IPR025254">
    <property type="entry name" value="CCDC113/CCDC96_CC"/>
</dbReference>
<dbReference type="Proteomes" id="UP000695000">
    <property type="component" value="Unplaced"/>
</dbReference>